<dbReference type="GO" id="GO:0020037">
    <property type="term" value="F:heme binding"/>
    <property type="evidence" value="ECO:0007669"/>
    <property type="project" value="InterPro"/>
</dbReference>
<name>W1X695_9ZZZZ</name>
<evidence type="ECO:0000256" key="2">
    <source>
        <dbReference type="ARBA" id="ARBA00023004"/>
    </source>
</evidence>
<comment type="caution">
    <text evidence="5">The sequence shown here is derived from an EMBL/GenBank/DDBJ whole genome shotgun (WGS) entry which is preliminary data.</text>
</comment>
<feature type="domain" description="Nitrite/sulphite reductase 4Fe-4S" evidence="4">
    <location>
        <begin position="1"/>
        <end position="33"/>
    </location>
</feature>
<proteinExistence type="predicted"/>
<dbReference type="EMBL" id="AZMM01017685">
    <property type="protein sequence ID" value="ETJ25721.1"/>
    <property type="molecule type" value="Genomic_DNA"/>
</dbReference>
<gene>
    <name evidence="5" type="ORF">Q604_UNBC17685G0001</name>
</gene>
<evidence type="ECO:0000259" key="4">
    <source>
        <dbReference type="Pfam" id="PF01077"/>
    </source>
</evidence>
<dbReference type="Gene3D" id="3.30.413.10">
    <property type="entry name" value="Sulfite Reductase Hemoprotein, domain 1"/>
    <property type="match status" value="1"/>
</dbReference>
<evidence type="ECO:0000256" key="3">
    <source>
        <dbReference type="ARBA" id="ARBA00023014"/>
    </source>
</evidence>
<protein>
    <submittedName>
        <fullName evidence="5">Sulfite reductase Ferredoxin</fullName>
    </submittedName>
</protein>
<reference evidence="5" key="1">
    <citation type="submission" date="2013-12" db="EMBL/GenBank/DDBJ databases">
        <title>A Varibaculum cambriense genome reconstructed from a premature infant gut community with otherwise low bacterial novelty that shifts toward anaerobic metabolism during the third week of life.</title>
        <authorList>
            <person name="Brown C.T."/>
            <person name="Sharon I."/>
            <person name="Thomas B.C."/>
            <person name="Castelle C.J."/>
            <person name="Morowitz M.J."/>
            <person name="Banfield J.F."/>
        </authorList>
    </citation>
    <scope>NUCLEOTIDE SEQUENCE</scope>
</reference>
<sequence>IFRDYGYREKRTRARLKFLVADWGSEKFTNKLLEFTGDMPNSGEDIWIWR</sequence>
<dbReference type="SUPFAM" id="SSF56014">
    <property type="entry name" value="Nitrite and sulphite reductase 4Fe-4S domain-like"/>
    <property type="match status" value="1"/>
</dbReference>
<organism evidence="5">
    <name type="scientific">human gut metagenome</name>
    <dbReference type="NCBI Taxonomy" id="408170"/>
    <lineage>
        <taxon>unclassified sequences</taxon>
        <taxon>metagenomes</taxon>
        <taxon>organismal metagenomes</taxon>
    </lineage>
</organism>
<dbReference type="AlphaFoldDB" id="W1X695"/>
<evidence type="ECO:0000313" key="5">
    <source>
        <dbReference type="EMBL" id="ETJ25721.1"/>
    </source>
</evidence>
<keyword evidence="1" id="KW-0479">Metal-binding</keyword>
<dbReference type="GO" id="GO:0046872">
    <property type="term" value="F:metal ion binding"/>
    <property type="evidence" value="ECO:0007669"/>
    <property type="project" value="UniProtKB-KW"/>
</dbReference>
<accession>W1X695</accession>
<dbReference type="Pfam" id="PF01077">
    <property type="entry name" value="NIR_SIR"/>
    <property type="match status" value="1"/>
</dbReference>
<evidence type="ECO:0000256" key="1">
    <source>
        <dbReference type="ARBA" id="ARBA00022723"/>
    </source>
</evidence>
<keyword evidence="3" id="KW-0411">Iron-sulfur</keyword>
<dbReference type="InterPro" id="IPR006067">
    <property type="entry name" value="NO2/SO3_Rdtase_4Fe4S_dom"/>
</dbReference>
<dbReference type="GO" id="GO:0051536">
    <property type="term" value="F:iron-sulfur cluster binding"/>
    <property type="evidence" value="ECO:0007669"/>
    <property type="project" value="UniProtKB-KW"/>
</dbReference>
<dbReference type="InterPro" id="IPR045854">
    <property type="entry name" value="NO2/SO3_Rdtase_4Fe4S_sf"/>
</dbReference>
<dbReference type="GO" id="GO:0016491">
    <property type="term" value="F:oxidoreductase activity"/>
    <property type="evidence" value="ECO:0007669"/>
    <property type="project" value="InterPro"/>
</dbReference>
<keyword evidence="2" id="KW-0408">Iron</keyword>
<feature type="non-terminal residue" evidence="5">
    <location>
        <position position="1"/>
    </location>
</feature>